<feature type="coiled-coil region" evidence="1">
    <location>
        <begin position="187"/>
        <end position="223"/>
    </location>
</feature>
<organism evidence="3 4">
    <name type="scientific">Globodera pallida</name>
    <name type="common">Potato cyst nematode worm</name>
    <name type="synonym">Heterodera pallida</name>
    <dbReference type="NCBI Taxonomy" id="36090"/>
    <lineage>
        <taxon>Eukaryota</taxon>
        <taxon>Metazoa</taxon>
        <taxon>Ecdysozoa</taxon>
        <taxon>Nematoda</taxon>
        <taxon>Chromadorea</taxon>
        <taxon>Rhabditida</taxon>
        <taxon>Tylenchina</taxon>
        <taxon>Tylenchomorpha</taxon>
        <taxon>Tylenchoidea</taxon>
        <taxon>Heteroderidae</taxon>
        <taxon>Heteroderinae</taxon>
        <taxon>Globodera</taxon>
    </lineage>
</organism>
<dbReference type="CDD" id="cd12885">
    <property type="entry name" value="SPRY_RanBP_like"/>
    <property type="match status" value="1"/>
</dbReference>
<keyword evidence="3" id="KW-1185">Reference proteome</keyword>
<evidence type="ECO:0000313" key="4">
    <source>
        <dbReference type="WBParaSite" id="GPLIN_000908700"/>
    </source>
</evidence>
<reference evidence="3" key="1">
    <citation type="submission" date="2013-12" db="EMBL/GenBank/DDBJ databases">
        <authorList>
            <person name="Aslett M."/>
        </authorList>
    </citation>
    <scope>NUCLEOTIDE SEQUENCE [LARGE SCALE GENOMIC DNA]</scope>
    <source>
        <strain evidence="3">Lindley</strain>
    </source>
</reference>
<dbReference type="AlphaFoldDB" id="A0A183C891"/>
<dbReference type="Gene3D" id="2.60.120.920">
    <property type="match status" value="1"/>
</dbReference>
<dbReference type="InterPro" id="IPR013320">
    <property type="entry name" value="ConA-like_dom_sf"/>
</dbReference>
<proteinExistence type="predicted"/>
<accession>A0A183C891</accession>
<dbReference type="PROSITE" id="PS50188">
    <property type="entry name" value="B302_SPRY"/>
    <property type="match status" value="1"/>
</dbReference>
<dbReference type="InterPro" id="IPR003877">
    <property type="entry name" value="SPRY_dom"/>
</dbReference>
<reference evidence="4" key="3">
    <citation type="submission" date="2016-06" db="UniProtKB">
        <authorList>
            <consortium name="WormBaseParasite"/>
        </authorList>
    </citation>
    <scope>IDENTIFICATION</scope>
</reference>
<evidence type="ECO:0000256" key="1">
    <source>
        <dbReference type="SAM" id="Coils"/>
    </source>
</evidence>
<keyword evidence="1" id="KW-0175">Coiled coil</keyword>
<name>A0A183C891_GLOPA</name>
<feature type="coiled-coil region" evidence="1">
    <location>
        <begin position="254"/>
        <end position="302"/>
    </location>
</feature>
<dbReference type="InterPro" id="IPR043136">
    <property type="entry name" value="B30.2/SPRY_sf"/>
</dbReference>
<dbReference type="Pfam" id="PF00622">
    <property type="entry name" value="SPRY"/>
    <property type="match status" value="1"/>
</dbReference>
<dbReference type="SUPFAM" id="SSF49899">
    <property type="entry name" value="Concanavalin A-like lectins/glucanases"/>
    <property type="match status" value="1"/>
</dbReference>
<protein>
    <submittedName>
        <fullName evidence="4">B30.2/SPRY domain-containing protein</fullName>
    </submittedName>
</protein>
<dbReference type="WBParaSite" id="GPLIN_000908700">
    <property type="protein sequence ID" value="GPLIN_000908700"/>
    <property type="gene ID" value="GPLIN_000908700"/>
</dbReference>
<dbReference type="InterPro" id="IPR001870">
    <property type="entry name" value="B30.2/SPRY"/>
</dbReference>
<reference evidence="3" key="2">
    <citation type="submission" date="2014-05" db="EMBL/GenBank/DDBJ databases">
        <title>The genome and life-stage specific transcriptomes of Globodera pallida elucidate key aspects of plant parasitism by a cyst nematode.</title>
        <authorList>
            <person name="Cotton J.A."/>
            <person name="Lilley C.J."/>
            <person name="Jones L.M."/>
            <person name="Kikuchi T."/>
            <person name="Reid A.J."/>
            <person name="Thorpe P."/>
            <person name="Tsai I.J."/>
            <person name="Beasley H."/>
            <person name="Blok V."/>
            <person name="Cock P.J.A."/>
            <person name="Van den Akker S.E."/>
            <person name="Holroyd N."/>
            <person name="Hunt M."/>
            <person name="Mantelin S."/>
            <person name="Naghra H."/>
            <person name="Pain A."/>
            <person name="Palomares-Rius J.E."/>
            <person name="Zarowiecki M."/>
            <person name="Berriman M."/>
            <person name="Jones J.T."/>
            <person name="Urwin P.E."/>
        </authorList>
    </citation>
    <scope>NUCLEOTIDE SEQUENCE [LARGE SCALE GENOMIC DNA]</scope>
    <source>
        <strain evidence="3">Lindley</strain>
    </source>
</reference>
<sequence length="476" mass="53696">MSISTESTNGDITADQEHLWPTFADLDASEEKHFLRDRIAELESQQTINSLTSESAGFDLLAQNGNEGTGFVNDPVVSTLLHKALQANGTVELEEFRSGISVEYFSLLQEKVEELEHKQKADQNEHHAKIDKMIEAKAAAEFEHQKLVLEHKALHTKMELYQKEQQQTIDALTEKLKVSIGQFSLKHREHEKLLNAHKNLMEEMKEERKMDALRQQQNQKETNDKIGWLNEDQQKLCALLKMNESLNSVQAMVVAELEANQKALGAKIDQTTEASIAAELEHQKLVKDHKTLQTKVEQYQNKQHGMGPIRQQNRWDSVACHDNLALIEPERLMVEHNGKNRARRCSAVLAERQIGNLGIFYYEVQILKKRGSVYIGLGKKQMPLDKCVGFYKGTFSYGSGGTLWGHAVEGCRDYFGRRSYIGGNPKFGEGDVVGCGVHLATRQIIYTKNGKCLDSGTKIGANFGPNFNFNIANVMI</sequence>
<dbReference type="InterPro" id="IPR044736">
    <property type="entry name" value="Gid1/RanBPM/SPLA_SPRY"/>
</dbReference>
<evidence type="ECO:0000313" key="3">
    <source>
        <dbReference type="Proteomes" id="UP000050741"/>
    </source>
</evidence>
<dbReference type="Proteomes" id="UP000050741">
    <property type="component" value="Unassembled WGS sequence"/>
</dbReference>
<feature type="domain" description="B30.2/SPRY" evidence="2">
    <location>
        <begin position="292"/>
        <end position="476"/>
    </location>
</feature>
<evidence type="ECO:0000259" key="2">
    <source>
        <dbReference type="PROSITE" id="PS50188"/>
    </source>
</evidence>